<proteinExistence type="predicted"/>
<evidence type="ECO:0008006" key="3">
    <source>
        <dbReference type="Google" id="ProtNLM"/>
    </source>
</evidence>
<dbReference type="AlphaFoldDB" id="A0A6L7GDX8"/>
<evidence type="ECO:0000313" key="1">
    <source>
        <dbReference type="EMBL" id="MXP14127.1"/>
    </source>
</evidence>
<keyword evidence="2" id="KW-1185">Reference proteome</keyword>
<dbReference type="EMBL" id="WTYU01000001">
    <property type="protein sequence ID" value="MXP14127.1"/>
    <property type="molecule type" value="Genomic_DNA"/>
</dbReference>
<organism evidence="1 2">
    <name type="scientific">Allopontixanthobacter confluentis</name>
    <dbReference type="NCBI Taxonomy" id="1849021"/>
    <lineage>
        <taxon>Bacteria</taxon>
        <taxon>Pseudomonadati</taxon>
        <taxon>Pseudomonadota</taxon>
        <taxon>Alphaproteobacteria</taxon>
        <taxon>Sphingomonadales</taxon>
        <taxon>Erythrobacteraceae</taxon>
        <taxon>Allopontixanthobacter</taxon>
    </lineage>
</organism>
<sequence>MKSFKPHAAVRTKRTGSSLALAIALAAGGVLGVTALEAPAFAQKKKDKKAEASKNNYSKGFIAAYTPAEQMSKAPAKDLAAIAAAIPAMAAAVETDDDRFAAGNFIYSIGRESSNRALQRQGVDLMLQSGKVTADNAGQYNFLAGQLAYQDKDWATARARMMTAIELGYVDNGPEAIVAETYFSEENPAGGLTFLADAINKRIAAGQPVDESWIKRGIAIAYNNDMAADAGNFSSLYAQYYPSVNSWGDAIAIQRNYANFDSQEMLDLLRLGQRTNSLRNERDYVEYIDAADARRLPGEVSRIIEAGIAAGKLKASDVYVAEARSTAKGRLTADQADLPSLVSDARKSGSTAVTATAAGDAFLSYGRAAEAEEMYTIALTKSGVDTQRVLNRLGIAQLDQGKAAEAKATFARIEGARKPIARLWSLYADQKAAETPAM</sequence>
<reference evidence="1 2" key="1">
    <citation type="submission" date="2019-12" db="EMBL/GenBank/DDBJ databases">
        <title>Genomic-based taxomic classification of the family Erythrobacteraceae.</title>
        <authorList>
            <person name="Xu L."/>
        </authorList>
    </citation>
    <scope>NUCLEOTIDE SEQUENCE [LARGE SCALE GENOMIC DNA]</scope>
    <source>
        <strain evidence="1 2">KCTC 52259</strain>
    </source>
</reference>
<dbReference type="Proteomes" id="UP000473531">
    <property type="component" value="Unassembled WGS sequence"/>
</dbReference>
<gene>
    <name evidence="1" type="ORF">GRI44_05115</name>
</gene>
<dbReference type="RefSeq" id="WP_160600327.1">
    <property type="nucleotide sequence ID" value="NZ_WTYU01000001.1"/>
</dbReference>
<evidence type="ECO:0000313" key="2">
    <source>
        <dbReference type="Proteomes" id="UP000473531"/>
    </source>
</evidence>
<comment type="caution">
    <text evidence="1">The sequence shown here is derived from an EMBL/GenBank/DDBJ whole genome shotgun (WGS) entry which is preliminary data.</text>
</comment>
<protein>
    <recommendedName>
        <fullName evidence="3">Tetratricopeptide repeat protein</fullName>
    </recommendedName>
</protein>
<name>A0A6L7GDX8_9SPHN</name>
<dbReference type="OrthoDB" id="7325958at2"/>
<accession>A0A6L7GDX8</accession>